<feature type="chain" id="PRO_5039282462" description="Lipoprotein" evidence="1">
    <location>
        <begin position="19"/>
        <end position="135"/>
    </location>
</feature>
<dbReference type="EMBL" id="JACRTF010000001">
    <property type="protein sequence ID" value="MBC8594276.1"/>
    <property type="molecule type" value="Genomic_DNA"/>
</dbReference>
<dbReference type="Proteomes" id="UP000651085">
    <property type="component" value="Unassembled WGS sequence"/>
</dbReference>
<reference evidence="2" key="1">
    <citation type="submission" date="2020-08" db="EMBL/GenBank/DDBJ databases">
        <title>Genome public.</title>
        <authorList>
            <person name="Liu C."/>
            <person name="Sun Q."/>
        </authorList>
    </citation>
    <scope>NUCLEOTIDE SEQUENCE</scope>
    <source>
        <strain evidence="2">N12</strain>
    </source>
</reference>
<protein>
    <recommendedName>
        <fullName evidence="4">Lipoprotein</fullName>
    </recommendedName>
</protein>
<evidence type="ECO:0008006" key="4">
    <source>
        <dbReference type="Google" id="ProtNLM"/>
    </source>
</evidence>
<feature type="signal peptide" evidence="1">
    <location>
        <begin position="1"/>
        <end position="18"/>
    </location>
</feature>
<dbReference type="AlphaFoldDB" id="A0A926F6J4"/>
<comment type="caution">
    <text evidence="2">The sequence shown here is derived from an EMBL/GenBank/DDBJ whole genome shotgun (WGS) entry which is preliminary data.</text>
</comment>
<organism evidence="2 3">
    <name type="scientific">Jilunia laotingensis</name>
    <dbReference type="NCBI Taxonomy" id="2763675"/>
    <lineage>
        <taxon>Bacteria</taxon>
        <taxon>Pseudomonadati</taxon>
        <taxon>Bacteroidota</taxon>
        <taxon>Bacteroidia</taxon>
        <taxon>Bacteroidales</taxon>
        <taxon>Bacteroidaceae</taxon>
        <taxon>Jilunia</taxon>
    </lineage>
</organism>
<evidence type="ECO:0000256" key="1">
    <source>
        <dbReference type="SAM" id="SignalP"/>
    </source>
</evidence>
<keyword evidence="3" id="KW-1185">Reference proteome</keyword>
<accession>A0A926F6J4</accession>
<evidence type="ECO:0000313" key="3">
    <source>
        <dbReference type="Proteomes" id="UP000651085"/>
    </source>
</evidence>
<dbReference type="PROSITE" id="PS51257">
    <property type="entry name" value="PROKAR_LIPOPROTEIN"/>
    <property type="match status" value="1"/>
</dbReference>
<sequence>MVKTPVKLLLLLVVSALAFSSCEDEDSVENAMIGRVWAGDVGLNADNMAPLYSVFEFGADGFGTESQYYQSNDFPYKQFRFQWYWESGYDRNLVLDYGNFGISYMDNVYISGFYMTGIFYFDSQSEGFEFSLEMQ</sequence>
<gene>
    <name evidence="2" type="ORF">H8744_13685</name>
</gene>
<keyword evidence="1" id="KW-0732">Signal</keyword>
<evidence type="ECO:0000313" key="2">
    <source>
        <dbReference type="EMBL" id="MBC8594276.1"/>
    </source>
</evidence>
<name>A0A926F6J4_9BACT</name>
<proteinExistence type="predicted"/>